<evidence type="ECO:0000313" key="3">
    <source>
        <dbReference type="EMBL" id="SAL32929.1"/>
    </source>
</evidence>
<dbReference type="GO" id="GO:0008289">
    <property type="term" value="F:lipid binding"/>
    <property type="evidence" value="ECO:0007669"/>
    <property type="project" value="InterPro"/>
</dbReference>
<dbReference type="SUPFAM" id="SSF55961">
    <property type="entry name" value="Bet v1-like"/>
    <property type="match status" value="1"/>
</dbReference>
<organism evidence="3 4">
    <name type="scientific">Caballeronia udeis</name>
    <dbReference type="NCBI Taxonomy" id="1232866"/>
    <lineage>
        <taxon>Bacteria</taxon>
        <taxon>Pseudomonadati</taxon>
        <taxon>Pseudomonadota</taxon>
        <taxon>Betaproteobacteria</taxon>
        <taxon>Burkholderiales</taxon>
        <taxon>Burkholderiaceae</taxon>
        <taxon>Caballeronia</taxon>
    </lineage>
</organism>
<feature type="domain" description="START" evidence="2">
    <location>
        <begin position="54"/>
        <end position="218"/>
    </location>
</feature>
<gene>
    <name evidence="3" type="ORF">AWB69_02905</name>
</gene>
<feature type="transmembrane region" description="Helical" evidence="1">
    <location>
        <begin position="28"/>
        <end position="50"/>
    </location>
</feature>
<sequence>MEAQVTKANMEPDVPTARRRRGGFSLRSVKRAAMVLAVIVTLVTLANWIWIMSGSNQWKLAMDKDGTQVYTLKSPGSESLKVQGVRVFRGMTLSNQIASLVDESIQNQRDCAKWVTGCLGYRIIKNFDNRSLSNITLWTVAMFPPFKPREMLLQGQIHQDPDTKVVRLENIAVPNKLPPDDCCVRMNHMDNIWRYTPLPDGSTQVIVVYDLSLGGTFPAILENLHAPQLVFELLSRDIPALLGQQKYRDAHLAFLDESKPVTFGSTSLEASPDNGQ</sequence>
<reference evidence="3 4" key="1">
    <citation type="submission" date="2016-01" db="EMBL/GenBank/DDBJ databases">
        <authorList>
            <person name="Oliw E.H."/>
        </authorList>
    </citation>
    <scope>NUCLEOTIDE SEQUENCE [LARGE SCALE GENOMIC DNA]</scope>
    <source>
        <strain evidence="3">LMG 27134</strain>
    </source>
</reference>
<proteinExistence type="predicted"/>
<evidence type="ECO:0000256" key="1">
    <source>
        <dbReference type="SAM" id="Phobius"/>
    </source>
</evidence>
<keyword evidence="1" id="KW-0812">Transmembrane</keyword>
<dbReference type="AlphaFoldDB" id="A0A158GMT9"/>
<dbReference type="Proteomes" id="UP000054683">
    <property type="component" value="Unassembled WGS sequence"/>
</dbReference>
<dbReference type="Gene3D" id="3.30.530.20">
    <property type="match status" value="1"/>
</dbReference>
<protein>
    <recommendedName>
        <fullName evidence="2">START domain-containing protein</fullName>
    </recommendedName>
</protein>
<keyword evidence="1" id="KW-1133">Transmembrane helix</keyword>
<dbReference type="Pfam" id="PF01852">
    <property type="entry name" value="START"/>
    <property type="match status" value="1"/>
</dbReference>
<evidence type="ECO:0000259" key="2">
    <source>
        <dbReference type="Pfam" id="PF01852"/>
    </source>
</evidence>
<keyword evidence="1" id="KW-0472">Membrane</keyword>
<dbReference type="InterPro" id="IPR023393">
    <property type="entry name" value="START-like_dom_sf"/>
</dbReference>
<name>A0A158GMT9_9BURK</name>
<dbReference type="EMBL" id="FCOK02000016">
    <property type="protein sequence ID" value="SAL32929.1"/>
    <property type="molecule type" value="Genomic_DNA"/>
</dbReference>
<evidence type="ECO:0000313" key="4">
    <source>
        <dbReference type="Proteomes" id="UP000054683"/>
    </source>
</evidence>
<dbReference type="InterPro" id="IPR002913">
    <property type="entry name" value="START_lipid-bd_dom"/>
</dbReference>
<dbReference type="RefSeq" id="WP_197500233.1">
    <property type="nucleotide sequence ID" value="NZ_FCOK02000016.1"/>
</dbReference>
<accession>A0A158GMT9</accession>